<evidence type="ECO:0000313" key="4">
    <source>
        <dbReference type="Proteomes" id="UP000256913"/>
    </source>
</evidence>
<reference evidence="3 4" key="1">
    <citation type="submission" date="2018-08" db="EMBL/GenBank/DDBJ databases">
        <title>Sequencing the genomes of 1000 actinobacteria strains.</title>
        <authorList>
            <person name="Klenk H.-P."/>
        </authorList>
    </citation>
    <scope>NUCLEOTIDE SEQUENCE [LARGE SCALE GENOMIC DNA]</scope>
    <source>
        <strain evidence="3 4">DSM 44099</strain>
    </source>
</reference>
<dbReference type="InterPro" id="IPR000073">
    <property type="entry name" value="AB_hydrolase_1"/>
</dbReference>
<dbReference type="Proteomes" id="UP000256913">
    <property type="component" value="Unassembled WGS sequence"/>
</dbReference>
<comment type="caution">
    <text evidence="3">The sequence shown here is derived from an EMBL/GenBank/DDBJ whole genome shotgun (WGS) entry which is preliminary data.</text>
</comment>
<feature type="transmembrane region" description="Helical" evidence="1">
    <location>
        <begin position="132"/>
        <end position="154"/>
    </location>
</feature>
<evidence type="ECO:0000256" key="1">
    <source>
        <dbReference type="SAM" id="Phobius"/>
    </source>
</evidence>
<accession>A0A3D9ZS99</accession>
<dbReference type="Pfam" id="PF00561">
    <property type="entry name" value="Abhydrolase_1"/>
    <property type="match status" value="1"/>
</dbReference>
<dbReference type="InterPro" id="IPR029058">
    <property type="entry name" value="AB_hydrolase_fold"/>
</dbReference>
<dbReference type="AlphaFoldDB" id="A0A3D9ZS99"/>
<protein>
    <submittedName>
        <fullName evidence="3">Pimeloyl-ACP methyl ester carboxylesterase</fullName>
    </submittedName>
</protein>
<keyword evidence="4" id="KW-1185">Reference proteome</keyword>
<keyword evidence="1" id="KW-0472">Membrane</keyword>
<evidence type="ECO:0000313" key="3">
    <source>
        <dbReference type="EMBL" id="REG00038.1"/>
    </source>
</evidence>
<dbReference type="SUPFAM" id="SSF53474">
    <property type="entry name" value="alpha/beta-Hydrolases"/>
    <property type="match status" value="1"/>
</dbReference>
<feature type="transmembrane region" description="Helical" evidence="1">
    <location>
        <begin position="58"/>
        <end position="78"/>
    </location>
</feature>
<gene>
    <name evidence="3" type="ORF">DFJ67_6084</name>
</gene>
<dbReference type="Gene3D" id="3.40.50.1820">
    <property type="entry name" value="alpha/beta hydrolase"/>
    <property type="match status" value="1"/>
</dbReference>
<feature type="transmembrane region" description="Helical" evidence="1">
    <location>
        <begin position="9"/>
        <end position="26"/>
    </location>
</feature>
<feature type="transmembrane region" description="Helical" evidence="1">
    <location>
        <begin position="32"/>
        <end position="51"/>
    </location>
</feature>
<keyword evidence="1" id="KW-0812">Transmembrane</keyword>
<dbReference type="EMBL" id="QUMQ01000001">
    <property type="protein sequence ID" value="REG00038.1"/>
    <property type="molecule type" value="Genomic_DNA"/>
</dbReference>
<proteinExistence type="predicted"/>
<name>A0A3D9ZS99_9ACTN</name>
<feature type="domain" description="AB hydrolase-1" evidence="2">
    <location>
        <begin position="190"/>
        <end position="316"/>
    </location>
</feature>
<dbReference type="GO" id="GO:0003824">
    <property type="term" value="F:catalytic activity"/>
    <property type="evidence" value="ECO:0007669"/>
    <property type="project" value="UniProtKB-ARBA"/>
</dbReference>
<evidence type="ECO:0000259" key="2">
    <source>
        <dbReference type="Pfam" id="PF00561"/>
    </source>
</evidence>
<feature type="transmembrane region" description="Helical" evidence="1">
    <location>
        <begin position="90"/>
        <end position="120"/>
    </location>
</feature>
<keyword evidence="1" id="KW-1133">Transmembrane helix</keyword>
<sequence>MLEPMTKKVAAAVLIVGWGIAAGLWMPRGPLTGAQALWSVGLSAAIGGLAGWASRSRWAMLVAPAAFVAALELARWPAHGPSVDGVHLSTFGIAALVAGRGVQGVVSVLPMVVGAAYGAARGRPPGRRISRYLRRTGVAALAALVALAAAAAAVPARTAAIPGGVAELTTVDVGDYRLGLMIRGHDTSAPVLLYVPGAPGAMEMGSVRRYLGALEEQFVVVTLDRRGGGKSYAALDGSPPVGLENGVADTIAVTNYLRSRFGQDRIYLMAHSGGSILGALAVARHPELYRAYVGVGQAVDLPETDRIFYADILAWARANGNTSLERTLVDRGPPPYPNFFDYEPIITNTTGVYEYDRTRNAEGEAGPTGNLDVPEYTLLEKAHTLNSMMDTWQAQYPDMQGVDLRTDVPRLSVPVYFMEGAHEMRGLAEPFAQWYAMLDAPTKRLVVFETSGHRPMFEQPDRFVDAMTQLRAETA</sequence>
<organism evidence="3 4">
    <name type="scientific">Asanoa ferruginea</name>
    <dbReference type="NCBI Taxonomy" id="53367"/>
    <lineage>
        <taxon>Bacteria</taxon>
        <taxon>Bacillati</taxon>
        <taxon>Actinomycetota</taxon>
        <taxon>Actinomycetes</taxon>
        <taxon>Micromonosporales</taxon>
        <taxon>Micromonosporaceae</taxon>
        <taxon>Asanoa</taxon>
    </lineage>
</organism>